<evidence type="ECO:0000256" key="2">
    <source>
        <dbReference type="ARBA" id="ARBA00007870"/>
    </source>
</evidence>
<dbReference type="RefSeq" id="WP_250593665.1">
    <property type="nucleotide sequence ID" value="NZ_JAKRVY010000001.1"/>
</dbReference>
<dbReference type="GO" id="GO:0050661">
    <property type="term" value="F:NADP binding"/>
    <property type="evidence" value="ECO:0007669"/>
    <property type="project" value="TreeGrafter"/>
</dbReference>
<dbReference type="AlphaFoldDB" id="A0AAE3FLM6"/>
<dbReference type="PANTHER" id="PTHR43765:SF2">
    <property type="entry name" value="2-DEHYDROPANTOATE 2-REDUCTASE"/>
    <property type="match status" value="1"/>
</dbReference>
<evidence type="ECO:0000313" key="15">
    <source>
        <dbReference type="EMBL" id="MCL9812132.1"/>
    </source>
</evidence>
<dbReference type="FunFam" id="1.10.1040.10:FF:000017">
    <property type="entry name" value="2-dehydropantoate 2-reductase"/>
    <property type="match status" value="1"/>
</dbReference>
<evidence type="ECO:0000256" key="11">
    <source>
        <dbReference type="ARBA" id="ARBA00056765"/>
    </source>
</evidence>
<dbReference type="InterPro" id="IPR050838">
    <property type="entry name" value="Ketopantoate_reductase"/>
</dbReference>
<feature type="domain" description="Ketopantoate reductase C-terminal" evidence="14">
    <location>
        <begin position="173"/>
        <end position="291"/>
    </location>
</feature>
<dbReference type="InterPro" id="IPR013332">
    <property type="entry name" value="KPR_N"/>
</dbReference>
<dbReference type="GO" id="GO:0008677">
    <property type="term" value="F:2-dehydropantoate 2-reductase activity"/>
    <property type="evidence" value="ECO:0007669"/>
    <property type="project" value="UniProtKB-EC"/>
</dbReference>
<evidence type="ECO:0000256" key="12">
    <source>
        <dbReference type="RuleBase" id="RU362068"/>
    </source>
</evidence>
<comment type="catalytic activity">
    <reaction evidence="9">
        <text>(R)-pantoate + NADP(+) = 2-dehydropantoate + NADPH + H(+)</text>
        <dbReference type="Rhea" id="RHEA:16233"/>
        <dbReference type="ChEBI" id="CHEBI:11561"/>
        <dbReference type="ChEBI" id="CHEBI:15378"/>
        <dbReference type="ChEBI" id="CHEBI:15980"/>
        <dbReference type="ChEBI" id="CHEBI:57783"/>
        <dbReference type="ChEBI" id="CHEBI:58349"/>
        <dbReference type="EC" id="1.1.1.169"/>
    </reaction>
    <physiologicalReaction direction="right-to-left" evidence="9">
        <dbReference type="Rhea" id="RHEA:16235"/>
    </physiologicalReaction>
</comment>
<evidence type="ECO:0000256" key="8">
    <source>
        <dbReference type="ARBA" id="ARBA00032024"/>
    </source>
</evidence>
<name>A0AAE3FLM6_9EURY</name>
<comment type="catalytic activity">
    <reaction evidence="10">
        <text>(R)-pantoate + NAD(+) = 2-dehydropantoate + NADH + H(+)</text>
        <dbReference type="Rhea" id="RHEA:61292"/>
        <dbReference type="ChEBI" id="CHEBI:11561"/>
        <dbReference type="ChEBI" id="CHEBI:15378"/>
        <dbReference type="ChEBI" id="CHEBI:15980"/>
        <dbReference type="ChEBI" id="CHEBI:57540"/>
        <dbReference type="ChEBI" id="CHEBI:57945"/>
    </reaction>
    <physiologicalReaction direction="right-to-left" evidence="10">
        <dbReference type="Rhea" id="RHEA:61294"/>
    </physiologicalReaction>
</comment>
<sequence length="302" mass="31366">MEIVVFGAGSLGSLLGGLLGSEHQVTLVGRDPHIAAVRSGGLSITGTFDQKVRPDATTDGTGLTADLAVVTVKSFDTEDAARSLATGEYDVALSVQNGIGNEETLSEHLDYPVLAGTATYGARLDEPGHVDCTGKGKVTLGARNGGTSSTADDIAATFTAAGIDASAVPDMPRRLWEKLAVNAGINPVTALSRVRNGALGEEPPSEIARTAAVETARVARAEGVDLADETVRSRVDTVVDATARNHSSMYQDVLSGRRTEIEAINGAILERAEGHGIDVPVNRTLAGLLGAWERENTNNGIR</sequence>
<dbReference type="Gene3D" id="3.40.50.720">
    <property type="entry name" value="NAD(P)-binding Rossmann-like Domain"/>
    <property type="match status" value="1"/>
</dbReference>
<dbReference type="InterPro" id="IPR013328">
    <property type="entry name" value="6PGD_dom2"/>
</dbReference>
<dbReference type="InterPro" id="IPR003710">
    <property type="entry name" value="ApbA"/>
</dbReference>
<comment type="similarity">
    <text evidence="2 12">Belongs to the ketopantoate reductase family.</text>
</comment>
<dbReference type="SUPFAM" id="SSF48179">
    <property type="entry name" value="6-phosphogluconate dehydrogenase C-terminal domain-like"/>
    <property type="match status" value="1"/>
</dbReference>
<gene>
    <name evidence="15" type="ORF">AArcSt11_00505</name>
</gene>
<dbReference type="InterPro" id="IPR036291">
    <property type="entry name" value="NAD(P)-bd_dom_sf"/>
</dbReference>
<evidence type="ECO:0000256" key="5">
    <source>
        <dbReference type="ARBA" id="ARBA00022857"/>
    </source>
</evidence>
<evidence type="ECO:0000259" key="13">
    <source>
        <dbReference type="Pfam" id="PF02558"/>
    </source>
</evidence>
<dbReference type="Gene3D" id="1.10.1040.10">
    <property type="entry name" value="N-(1-d-carboxylethyl)-l-norvaline Dehydrogenase, domain 2"/>
    <property type="match status" value="1"/>
</dbReference>
<evidence type="ECO:0000313" key="16">
    <source>
        <dbReference type="Proteomes" id="UP001202674"/>
    </source>
</evidence>
<evidence type="ECO:0000256" key="9">
    <source>
        <dbReference type="ARBA" id="ARBA00047506"/>
    </source>
</evidence>
<dbReference type="Pfam" id="PF02558">
    <property type="entry name" value="ApbA"/>
    <property type="match status" value="1"/>
</dbReference>
<comment type="function">
    <text evidence="12">Catalyzes the NADPH-dependent reduction of ketopantoate into pantoic acid.</text>
</comment>
<dbReference type="InterPro" id="IPR008927">
    <property type="entry name" value="6-PGluconate_DH-like_C_sf"/>
</dbReference>
<dbReference type="NCBIfam" id="TIGR00745">
    <property type="entry name" value="apbA_panE"/>
    <property type="match status" value="1"/>
</dbReference>
<reference evidence="15 16" key="1">
    <citation type="journal article" date="2022" name="Syst. Appl. Microbiol.">
        <title>Natronocalculus amylovorans gen. nov., sp. nov., and Natranaeroarchaeum aerophilus sp. nov., dominant culturable amylolytic natronoarchaea from hypersaline soda lakes in southwestern Siberia.</title>
        <authorList>
            <person name="Sorokin D.Y."/>
            <person name="Elcheninov A.G."/>
            <person name="Khizhniak T.V."/>
            <person name="Koenen M."/>
            <person name="Bale N.J."/>
            <person name="Damste J.S.S."/>
            <person name="Kublanov I.V."/>
        </authorList>
    </citation>
    <scope>NUCLEOTIDE SEQUENCE [LARGE SCALE GENOMIC DNA]</scope>
    <source>
        <strain evidence="15 16">AArc-St1-1</strain>
    </source>
</reference>
<comment type="caution">
    <text evidence="15">The sequence shown here is derived from an EMBL/GenBank/DDBJ whole genome shotgun (WGS) entry which is preliminary data.</text>
</comment>
<evidence type="ECO:0000256" key="7">
    <source>
        <dbReference type="ARBA" id="ARBA00023002"/>
    </source>
</evidence>
<dbReference type="SUPFAM" id="SSF51735">
    <property type="entry name" value="NAD(P)-binding Rossmann-fold domains"/>
    <property type="match status" value="1"/>
</dbReference>
<evidence type="ECO:0000256" key="10">
    <source>
        <dbReference type="ARBA" id="ARBA00048196"/>
    </source>
</evidence>
<dbReference type="EC" id="1.1.1.169" evidence="3 12"/>
<evidence type="ECO:0000256" key="1">
    <source>
        <dbReference type="ARBA" id="ARBA00004724"/>
    </source>
</evidence>
<dbReference type="PANTHER" id="PTHR43765">
    <property type="entry name" value="2-DEHYDROPANTOATE 2-REDUCTASE-RELATED"/>
    <property type="match status" value="1"/>
</dbReference>
<keyword evidence="7 12" id="KW-0560">Oxidoreductase</keyword>
<organism evidence="15 16">
    <name type="scientific">Natranaeroarchaeum aerophilus</name>
    <dbReference type="NCBI Taxonomy" id="2917711"/>
    <lineage>
        <taxon>Archaea</taxon>
        <taxon>Methanobacteriati</taxon>
        <taxon>Methanobacteriota</taxon>
        <taxon>Stenosarchaea group</taxon>
        <taxon>Halobacteria</taxon>
        <taxon>Halobacteriales</taxon>
        <taxon>Natronoarchaeaceae</taxon>
        <taxon>Natranaeroarchaeum</taxon>
    </lineage>
</organism>
<accession>A0AAE3FLM6</accession>
<dbReference type="Pfam" id="PF08546">
    <property type="entry name" value="ApbA_C"/>
    <property type="match status" value="1"/>
</dbReference>
<evidence type="ECO:0000259" key="14">
    <source>
        <dbReference type="Pfam" id="PF08546"/>
    </source>
</evidence>
<evidence type="ECO:0000256" key="3">
    <source>
        <dbReference type="ARBA" id="ARBA00013014"/>
    </source>
</evidence>
<dbReference type="EMBL" id="JAKRVY010000001">
    <property type="protein sequence ID" value="MCL9812132.1"/>
    <property type="molecule type" value="Genomic_DNA"/>
</dbReference>
<dbReference type="GO" id="GO:0015937">
    <property type="term" value="P:coenzyme A biosynthetic process"/>
    <property type="evidence" value="ECO:0007669"/>
    <property type="project" value="UniProtKB-KW"/>
</dbReference>
<evidence type="ECO:0000256" key="4">
    <source>
        <dbReference type="ARBA" id="ARBA00019465"/>
    </source>
</evidence>
<comment type="function">
    <text evidence="11">Catalyzes the NAD(P)H-dependent reduction of ketopantoate into pantoic acid.</text>
</comment>
<keyword evidence="6 12" id="KW-0173">Coenzyme A biosynthesis</keyword>
<dbReference type="InterPro" id="IPR013752">
    <property type="entry name" value="KPA_reductase"/>
</dbReference>
<dbReference type="Proteomes" id="UP001202674">
    <property type="component" value="Unassembled WGS sequence"/>
</dbReference>
<evidence type="ECO:0000256" key="6">
    <source>
        <dbReference type="ARBA" id="ARBA00022993"/>
    </source>
</evidence>
<dbReference type="GO" id="GO:0015940">
    <property type="term" value="P:pantothenate biosynthetic process"/>
    <property type="evidence" value="ECO:0007669"/>
    <property type="project" value="InterPro"/>
</dbReference>
<proteinExistence type="inferred from homology"/>
<dbReference type="GO" id="GO:0005737">
    <property type="term" value="C:cytoplasm"/>
    <property type="evidence" value="ECO:0007669"/>
    <property type="project" value="TreeGrafter"/>
</dbReference>
<comment type="pathway">
    <text evidence="1 12">Cofactor biosynthesis; coenzyme A biosynthesis.</text>
</comment>
<keyword evidence="16" id="KW-1185">Reference proteome</keyword>
<feature type="domain" description="Ketopantoate reductase N-terminal" evidence="13">
    <location>
        <begin position="3"/>
        <end position="144"/>
    </location>
</feature>
<keyword evidence="5 12" id="KW-0521">NADP</keyword>
<protein>
    <recommendedName>
        <fullName evidence="4 12">2-dehydropantoate 2-reductase</fullName>
        <ecNumber evidence="3 12">1.1.1.169</ecNumber>
    </recommendedName>
    <alternativeName>
        <fullName evidence="8 12">Ketopantoate reductase</fullName>
    </alternativeName>
</protein>